<evidence type="ECO:0000256" key="7">
    <source>
        <dbReference type="SAM" id="MobiDB-lite"/>
    </source>
</evidence>
<feature type="transmembrane region" description="Helical" evidence="8">
    <location>
        <begin position="170"/>
        <end position="189"/>
    </location>
</feature>
<feature type="transmembrane region" description="Helical" evidence="8">
    <location>
        <begin position="227"/>
        <end position="246"/>
    </location>
</feature>
<dbReference type="PANTHER" id="PTHR13906:SF4">
    <property type="entry name" value="LYSOPHOSPHOLIPID ACYLTRANSFERASE 6"/>
    <property type="match status" value="1"/>
</dbReference>
<evidence type="ECO:0000313" key="9">
    <source>
        <dbReference type="EMBL" id="TKA22636.1"/>
    </source>
</evidence>
<keyword evidence="6" id="KW-0012">Acyltransferase</keyword>
<keyword evidence="3 8" id="KW-0812">Transmembrane</keyword>
<evidence type="ECO:0008006" key="11">
    <source>
        <dbReference type="Google" id="ProtNLM"/>
    </source>
</evidence>
<feature type="transmembrane region" description="Helical" evidence="8">
    <location>
        <begin position="55"/>
        <end position="81"/>
    </location>
</feature>
<dbReference type="GO" id="GO:0016020">
    <property type="term" value="C:membrane"/>
    <property type="evidence" value="ECO:0007669"/>
    <property type="project" value="UniProtKB-SubCell"/>
</dbReference>
<keyword evidence="4 8" id="KW-1133">Transmembrane helix</keyword>
<dbReference type="GO" id="GO:0003841">
    <property type="term" value="F:1-acylglycerol-3-phosphate O-acyltransferase activity"/>
    <property type="evidence" value="ECO:0007669"/>
    <property type="project" value="TreeGrafter"/>
</dbReference>
<name>A0A4U0TLN9_9PEZI</name>
<feature type="transmembrane region" description="Helical" evidence="8">
    <location>
        <begin position="454"/>
        <end position="477"/>
    </location>
</feature>
<accession>A0A4U0TLN9</accession>
<dbReference type="InterPro" id="IPR004299">
    <property type="entry name" value="MBOAT_fam"/>
</dbReference>
<dbReference type="GO" id="GO:0030258">
    <property type="term" value="P:lipid modification"/>
    <property type="evidence" value="ECO:0007669"/>
    <property type="project" value="TreeGrafter"/>
</dbReference>
<proteinExistence type="predicted"/>
<evidence type="ECO:0000256" key="8">
    <source>
        <dbReference type="SAM" id="Phobius"/>
    </source>
</evidence>
<evidence type="ECO:0000313" key="10">
    <source>
        <dbReference type="Proteomes" id="UP000308549"/>
    </source>
</evidence>
<organism evidence="9 10">
    <name type="scientific">Salinomyces thailandicus</name>
    <dbReference type="NCBI Taxonomy" id="706561"/>
    <lineage>
        <taxon>Eukaryota</taxon>
        <taxon>Fungi</taxon>
        <taxon>Dikarya</taxon>
        <taxon>Ascomycota</taxon>
        <taxon>Pezizomycotina</taxon>
        <taxon>Dothideomycetes</taxon>
        <taxon>Dothideomycetidae</taxon>
        <taxon>Mycosphaerellales</taxon>
        <taxon>Teratosphaeriaceae</taxon>
        <taxon>Salinomyces</taxon>
    </lineage>
</organism>
<sequence length="576" mass="64584">MLPYVNVPFEYVANVLGASSDEVKLIFTFLASYPLAGILKRLPDDKPWLKNTFNISIAVFYLVGLFDLWSGLTLIVFDAVGTYAIAKYIQGPYMPWIGFVFLMGHMSVSHIYRQIAASPSSVDITGAQMVMVMKLSGFCWNVFDGKQKASDLNEDQKDRMLSTLPAPLDFAGFVAFFPSLMVGPAFDFVDYERWLNTRMFDLPPGTDPMQAPPTRKKRKIPRSGTPAMIKMATGLGWILLFLQASSYFNSKVVLSPTYATMPFALRVFHLHMLSLVTRMKYYGVWTMTEGACILSGIGYKGLDSKTGKPDWGRLTNIQPMGVELAQNSHAYLGYWNINTNHWLKNYMYLRVTPRGKKPGFRASMATFVTSAFWHGFEPGYYLTFVLASFIQNVAKNSRRLLRPFFLTPDGSKPLPRKRYYDIFTWLVTQLTFSFCTAPFILLSIHDSLTVWARNYFYCPIGVAIFSLLLASPGKAWLARKVKARQTTRPPPAAAEAKLQRTESAESMQGATLGVPSEPGIAFDEMVEEVMDEVKKRRGSKGGPEGPELRKRVEDALYKKSKSDGAAQSGLKGVKGE</sequence>
<feature type="region of interest" description="Disordered" evidence="7">
    <location>
        <begin position="531"/>
        <end position="576"/>
    </location>
</feature>
<feature type="transmembrane region" description="Helical" evidence="8">
    <location>
        <begin position="93"/>
        <end position="112"/>
    </location>
</feature>
<evidence type="ECO:0000256" key="3">
    <source>
        <dbReference type="ARBA" id="ARBA00022692"/>
    </source>
</evidence>
<dbReference type="GO" id="GO:0047184">
    <property type="term" value="F:1-acylglycerophosphocholine O-acyltransferase activity"/>
    <property type="evidence" value="ECO:0007669"/>
    <property type="project" value="TreeGrafter"/>
</dbReference>
<dbReference type="OrthoDB" id="286734at2759"/>
<dbReference type="PANTHER" id="PTHR13906">
    <property type="entry name" value="PORCUPINE"/>
    <property type="match status" value="1"/>
</dbReference>
<evidence type="ECO:0000256" key="1">
    <source>
        <dbReference type="ARBA" id="ARBA00004141"/>
    </source>
</evidence>
<evidence type="ECO:0000256" key="4">
    <source>
        <dbReference type="ARBA" id="ARBA00022989"/>
    </source>
</evidence>
<comment type="subcellular location">
    <subcellularLocation>
        <location evidence="1">Membrane</location>
        <topology evidence="1">Multi-pass membrane protein</topology>
    </subcellularLocation>
</comment>
<dbReference type="Pfam" id="PF03062">
    <property type="entry name" value="MBOAT"/>
    <property type="match status" value="1"/>
</dbReference>
<dbReference type="EMBL" id="NAJL01000069">
    <property type="protein sequence ID" value="TKA22636.1"/>
    <property type="molecule type" value="Genomic_DNA"/>
</dbReference>
<keyword evidence="10" id="KW-1185">Reference proteome</keyword>
<dbReference type="Proteomes" id="UP000308549">
    <property type="component" value="Unassembled WGS sequence"/>
</dbReference>
<keyword evidence="5 8" id="KW-0472">Membrane</keyword>
<dbReference type="GO" id="GO:0005783">
    <property type="term" value="C:endoplasmic reticulum"/>
    <property type="evidence" value="ECO:0007669"/>
    <property type="project" value="TreeGrafter"/>
</dbReference>
<reference evidence="9 10" key="1">
    <citation type="submission" date="2017-03" db="EMBL/GenBank/DDBJ databases">
        <title>Genomes of endolithic fungi from Antarctica.</title>
        <authorList>
            <person name="Coleine C."/>
            <person name="Masonjones S."/>
            <person name="Stajich J.E."/>
        </authorList>
    </citation>
    <scope>NUCLEOTIDE SEQUENCE [LARGE SCALE GENOMIC DNA]</scope>
    <source>
        <strain evidence="9 10">CCFEE 6315</strain>
    </source>
</reference>
<evidence type="ECO:0000256" key="5">
    <source>
        <dbReference type="ARBA" id="ARBA00023136"/>
    </source>
</evidence>
<keyword evidence="2" id="KW-0808">Transferase</keyword>
<dbReference type="GO" id="GO:0046474">
    <property type="term" value="P:glycerophospholipid biosynthetic process"/>
    <property type="evidence" value="ECO:0007669"/>
    <property type="project" value="TreeGrafter"/>
</dbReference>
<gene>
    <name evidence="9" type="ORF">B0A50_07645</name>
</gene>
<evidence type="ECO:0000256" key="6">
    <source>
        <dbReference type="ARBA" id="ARBA00023315"/>
    </source>
</evidence>
<dbReference type="AlphaFoldDB" id="A0A4U0TLN9"/>
<evidence type="ECO:0000256" key="2">
    <source>
        <dbReference type="ARBA" id="ARBA00022679"/>
    </source>
</evidence>
<feature type="transmembrane region" description="Helical" evidence="8">
    <location>
        <begin position="422"/>
        <end position="442"/>
    </location>
</feature>
<comment type="caution">
    <text evidence="9">The sequence shown here is derived from an EMBL/GenBank/DDBJ whole genome shotgun (WGS) entry which is preliminary data.</text>
</comment>
<feature type="transmembrane region" description="Helical" evidence="8">
    <location>
        <begin position="258"/>
        <end position="277"/>
    </location>
</feature>
<feature type="compositionally biased region" description="Basic and acidic residues" evidence="7">
    <location>
        <begin position="546"/>
        <end position="562"/>
    </location>
</feature>
<protein>
    <recommendedName>
        <fullName evidence="11">Lysophospholipid acyltransferase</fullName>
    </recommendedName>
</protein>
<dbReference type="InterPro" id="IPR049941">
    <property type="entry name" value="LPLAT_7/PORCN-like"/>
</dbReference>